<keyword evidence="6" id="KW-1185">Reference proteome</keyword>
<evidence type="ECO:0000259" key="4">
    <source>
        <dbReference type="PROSITE" id="PS51720"/>
    </source>
</evidence>
<evidence type="ECO:0000256" key="2">
    <source>
        <dbReference type="ARBA" id="ARBA00022741"/>
    </source>
</evidence>
<dbReference type="GO" id="GO:0005525">
    <property type="term" value="F:GTP binding"/>
    <property type="evidence" value="ECO:0007669"/>
    <property type="project" value="UniProtKB-KW"/>
</dbReference>
<reference evidence="5" key="2">
    <citation type="submission" date="2025-08" db="UniProtKB">
        <authorList>
            <consortium name="Ensembl"/>
        </authorList>
    </citation>
    <scope>IDENTIFICATION</scope>
</reference>
<dbReference type="PROSITE" id="PS51720">
    <property type="entry name" value="G_AIG1"/>
    <property type="match status" value="1"/>
</dbReference>
<dbReference type="SUPFAM" id="SSF52540">
    <property type="entry name" value="P-loop containing nucleoside triphosphate hydrolases"/>
    <property type="match status" value="1"/>
</dbReference>
<dbReference type="OMA" id="FKINIMV"/>
<dbReference type="InterPro" id="IPR027417">
    <property type="entry name" value="P-loop_NTPase"/>
</dbReference>
<keyword evidence="3" id="KW-0342">GTP-binding</keyword>
<evidence type="ECO:0000313" key="6">
    <source>
        <dbReference type="Proteomes" id="UP000265100"/>
    </source>
</evidence>
<reference evidence="5" key="1">
    <citation type="submission" date="2018-05" db="EMBL/GenBank/DDBJ databases">
        <authorList>
            <person name="Datahose"/>
        </authorList>
    </citation>
    <scope>NUCLEOTIDE SEQUENCE</scope>
</reference>
<dbReference type="PANTHER" id="PTHR10903:SF112">
    <property type="entry name" value="SI:CH211-113E8.5"/>
    <property type="match status" value="1"/>
</dbReference>
<organism evidence="5 6">
    <name type="scientific">Astatotilapia calliptera</name>
    <name type="common">Eastern happy</name>
    <name type="synonym">Chromis callipterus</name>
    <dbReference type="NCBI Taxonomy" id="8154"/>
    <lineage>
        <taxon>Eukaryota</taxon>
        <taxon>Metazoa</taxon>
        <taxon>Chordata</taxon>
        <taxon>Craniata</taxon>
        <taxon>Vertebrata</taxon>
        <taxon>Euteleostomi</taxon>
        <taxon>Actinopterygii</taxon>
        <taxon>Neopterygii</taxon>
        <taxon>Teleostei</taxon>
        <taxon>Neoteleostei</taxon>
        <taxon>Acanthomorphata</taxon>
        <taxon>Ovalentaria</taxon>
        <taxon>Cichlomorphae</taxon>
        <taxon>Cichliformes</taxon>
        <taxon>Cichlidae</taxon>
        <taxon>African cichlids</taxon>
        <taxon>Pseudocrenilabrinae</taxon>
        <taxon>Haplochromini</taxon>
        <taxon>Astatotilapia</taxon>
    </lineage>
</organism>
<sequence length="116" mass="12707">REGQKKKRVIVGFDSGRTNDDEMRIVMVGKTGTGKSATGNTILGRECFESKFSPISVTVESFKGKAAVDGHRVAVIDTPGLFDTRVDEEKTQKNTLNKNINATLCLLLPIRPWDGP</sequence>
<comment type="similarity">
    <text evidence="1">Belongs to the TRAFAC class TrmE-Era-EngA-EngB-Septin-like GTPase superfamily. AIG1/Toc34/Toc159-like paraseptin GTPase family. IAN subfamily.</text>
</comment>
<keyword evidence="2" id="KW-0547">Nucleotide-binding</keyword>
<name>A0A3P8PFE2_ASTCA</name>
<accession>A0A3P8PFE2</accession>
<dbReference type="AlphaFoldDB" id="A0A3P8PFE2"/>
<evidence type="ECO:0000313" key="5">
    <source>
        <dbReference type="Ensembl" id="ENSACLP00000015760.2"/>
    </source>
</evidence>
<dbReference type="STRING" id="8154.ENSACLP00000015760"/>
<protein>
    <recommendedName>
        <fullName evidence="4">AIG1-type G domain-containing protein</fullName>
    </recommendedName>
</protein>
<dbReference type="GeneTree" id="ENSGT01120000271858"/>
<reference evidence="5" key="3">
    <citation type="submission" date="2025-09" db="UniProtKB">
        <authorList>
            <consortium name="Ensembl"/>
        </authorList>
    </citation>
    <scope>IDENTIFICATION</scope>
</reference>
<dbReference type="PANTHER" id="PTHR10903">
    <property type="entry name" value="GTPASE, IMAP FAMILY MEMBER-RELATED"/>
    <property type="match status" value="1"/>
</dbReference>
<dbReference type="Gene3D" id="3.40.50.300">
    <property type="entry name" value="P-loop containing nucleotide triphosphate hydrolases"/>
    <property type="match status" value="1"/>
</dbReference>
<dbReference type="InterPro" id="IPR006703">
    <property type="entry name" value="G_AIG1"/>
</dbReference>
<dbReference type="InterPro" id="IPR045058">
    <property type="entry name" value="GIMA/IAN/Toc"/>
</dbReference>
<dbReference type="Ensembl" id="ENSACLT00000016126.2">
    <property type="protein sequence ID" value="ENSACLP00000015760.2"/>
    <property type="gene ID" value="ENSACLG00000010743.2"/>
</dbReference>
<feature type="domain" description="AIG1-type G" evidence="4">
    <location>
        <begin position="20"/>
        <end position="116"/>
    </location>
</feature>
<evidence type="ECO:0000256" key="1">
    <source>
        <dbReference type="ARBA" id="ARBA00008535"/>
    </source>
</evidence>
<evidence type="ECO:0000256" key="3">
    <source>
        <dbReference type="ARBA" id="ARBA00023134"/>
    </source>
</evidence>
<proteinExistence type="inferred from homology"/>
<dbReference type="Pfam" id="PF04548">
    <property type="entry name" value="AIG1"/>
    <property type="match status" value="1"/>
</dbReference>
<dbReference type="Proteomes" id="UP000265100">
    <property type="component" value="Chromosome 23"/>
</dbReference>